<keyword evidence="4" id="KW-1185">Reference proteome</keyword>
<feature type="domain" description="EamA" evidence="2">
    <location>
        <begin position="17"/>
        <end position="148"/>
    </location>
</feature>
<feature type="transmembrane region" description="Helical" evidence="1">
    <location>
        <begin position="133"/>
        <end position="150"/>
    </location>
</feature>
<feature type="transmembrane region" description="Helical" evidence="1">
    <location>
        <begin position="231"/>
        <end position="248"/>
    </location>
</feature>
<dbReference type="Pfam" id="PF00892">
    <property type="entry name" value="EamA"/>
    <property type="match status" value="2"/>
</dbReference>
<protein>
    <submittedName>
        <fullName evidence="3">DMT family transporter</fullName>
    </submittedName>
</protein>
<feature type="transmembrane region" description="Helical" evidence="1">
    <location>
        <begin position="16"/>
        <end position="40"/>
    </location>
</feature>
<feature type="transmembrane region" description="Helical" evidence="1">
    <location>
        <begin position="198"/>
        <end position="219"/>
    </location>
</feature>
<dbReference type="EMBL" id="JBHSBV010000009">
    <property type="protein sequence ID" value="MFC4203164.1"/>
    <property type="molecule type" value="Genomic_DNA"/>
</dbReference>
<name>A0ABV8P1U9_9BURK</name>
<feature type="transmembrane region" description="Helical" evidence="1">
    <location>
        <begin position="46"/>
        <end position="65"/>
    </location>
</feature>
<evidence type="ECO:0000313" key="3">
    <source>
        <dbReference type="EMBL" id="MFC4203164.1"/>
    </source>
</evidence>
<evidence type="ECO:0000259" key="2">
    <source>
        <dbReference type="Pfam" id="PF00892"/>
    </source>
</evidence>
<keyword evidence="1" id="KW-1133">Transmembrane helix</keyword>
<feature type="transmembrane region" description="Helical" evidence="1">
    <location>
        <begin position="284"/>
        <end position="305"/>
    </location>
</feature>
<feature type="transmembrane region" description="Helical" evidence="1">
    <location>
        <begin position="162"/>
        <end position="186"/>
    </location>
</feature>
<reference evidence="4" key="1">
    <citation type="journal article" date="2019" name="Int. J. Syst. Evol. Microbiol.">
        <title>The Global Catalogue of Microorganisms (GCM) 10K type strain sequencing project: providing services to taxonomists for standard genome sequencing and annotation.</title>
        <authorList>
            <consortium name="The Broad Institute Genomics Platform"/>
            <consortium name="The Broad Institute Genome Sequencing Center for Infectious Disease"/>
            <person name="Wu L."/>
            <person name="Ma J."/>
        </authorList>
    </citation>
    <scope>NUCLEOTIDE SEQUENCE [LARGE SCALE GENOMIC DNA]</scope>
    <source>
        <strain evidence="4">LMG 24813</strain>
    </source>
</reference>
<feature type="transmembrane region" description="Helical" evidence="1">
    <location>
        <begin position="77"/>
        <end position="96"/>
    </location>
</feature>
<dbReference type="InterPro" id="IPR000620">
    <property type="entry name" value="EamA_dom"/>
</dbReference>
<dbReference type="Proteomes" id="UP001595848">
    <property type="component" value="Unassembled WGS sequence"/>
</dbReference>
<feature type="transmembrane region" description="Helical" evidence="1">
    <location>
        <begin position="108"/>
        <end position="126"/>
    </location>
</feature>
<proteinExistence type="predicted"/>
<feature type="domain" description="EamA" evidence="2">
    <location>
        <begin position="171"/>
        <end position="301"/>
    </location>
</feature>
<evidence type="ECO:0000256" key="1">
    <source>
        <dbReference type="SAM" id="Phobius"/>
    </source>
</evidence>
<accession>A0ABV8P1U9</accession>
<feature type="transmembrane region" description="Helical" evidence="1">
    <location>
        <begin position="257"/>
        <end position="278"/>
    </location>
</feature>
<comment type="caution">
    <text evidence="3">The sequence shown here is derived from an EMBL/GenBank/DDBJ whole genome shotgun (WGS) entry which is preliminary data.</text>
</comment>
<gene>
    <name evidence="3" type="ORF">ACFOY1_19615</name>
</gene>
<keyword evidence="1" id="KW-0812">Transmembrane</keyword>
<dbReference type="PANTHER" id="PTHR22911">
    <property type="entry name" value="ACYL-MALONYL CONDENSING ENZYME-RELATED"/>
    <property type="match status" value="1"/>
</dbReference>
<sequence>MNDTGKPPAAGGTGRATLAGMAAVLLWSCLALLTTLTAGIPPFELLALSFGIAFVLGAGLLALGQRGAWLAAWRQPWGAWATGFLGLFGYHALYFFALKSAPAARASLIAYLWPLFLVLLSALAAGRKPGPRHLVGAALGLAGTAAIMLARGDPAADADAGAVAVAGYATAGYVAAFACALTWSGYSVLNRRYSHVPSGIVGGLCGLVALAGLACHLALENTVWPGTSQWLAIAGLGLGPVGAAFFAWDHASKHGNLAVLGALSYLAPLISTLLLILAGQADAGLFLLVPALLIIAGAVVATAPLKRGGR</sequence>
<dbReference type="PANTHER" id="PTHR22911:SF76">
    <property type="entry name" value="EAMA DOMAIN-CONTAINING PROTEIN"/>
    <property type="match status" value="1"/>
</dbReference>
<organism evidence="3 4">
    <name type="scientific">Candidimonas humi</name>
    <dbReference type="NCBI Taxonomy" id="683355"/>
    <lineage>
        <taxon>Bacteria</taxon>
        <taxon>Pseudomonadati</taxon>
        <taxon>Pseudomonadota</taxon>
        <taxon>Betaproteobacteria</taxon>
        <taxon>Burkholderiales</taxon>
        <taxon>Alcaligenaceae</taxon>
        <taxon>Candidimonas</taxon>
    </lineage>
</organism>
<dbReference type="RefSeq" id="WP_217962994.1">
    <property type="nucleotide sequence ID" value="NZ_JAHTBN010000001.1"/>
</dbReference>
<evidence type="ECO:0000313" key="4">
    <source>
        <dbReference type="Proteomes" id="UP001595848"/>
    </source>
</evidence>
<keyword evidence="1" id="KW-0472">Membrane</keyword>